<dbReference type="VEuPathDB" id="MicrosporidiaDB:TUBRATIS_31080"/>
<keyword evidence="1" id="KW-0175">Coiled coil</keyword>
<dbReference type="Proteomes" id="UP000282876">
    <property type="component" value="Unassembled WGS sequence"/>
</dbReference>
<accession>A0A437AH57</accession>
<evidence type="ECO:0000256" key="1">
    <source>
        <dbReference type="SAM" id="Coils"/>
    </source>
</evidence>
<keyword evidence="2" id="KW-0472">Membrane</keyword>
<feature type="non-terminal residue" evidence="3">
    <location>
        <position position="187"/>
    </location>
</feature>
<evidence type="ECO:0000313" key="4">
    <source>
        <dbReference type="Proteomes" id="UP000282876"/>
    </source>
</evidence>
<evidence type="ECO:0000313" key="3">
    <source>
        <dbReference type="EMBL" id="RVD90460.1"/>
    </source>
</evidence>
<organism evidence="3 4">
    <name type="scientific">Tubulinosema ratisbonensis</name>
    <dbReference type="NCBI Taxonomy" id="291195"/>
    <lineage>
        <taxon>Eukaryota</taxon>
        <taxon>Fungi</taxon>
        <taxon>Fungi incertae sedis</taxon>
        <taxon>Microsporidia</taxon>
        <taxon>Tubulinosematoidea</taxon>
        <taxon>Tubulinosematidae</taxon>
        <taxon>Tubulinosema</taxon>
    </lineage>
</organism>
<dbReference type="EMBL" id="RCSS01000948">
    <property type="protein sequence ID" value="RVD90460.1"/>
    <property type="molecule type" value="Genomic_DNA"/>
</dbReference>
<gene>
    <name evidence="3" type="ORF">TUBRATIS_31080</name>
</gene>
<comment type="caution">
    <text evidence="3">The sequence shown here is derived from an EMBL/GenBank/DDBJ whole genome shotgun (WGS) entry which is preliminary data.</text>
</comment>
<proteinExistence type="predicted"/>
<dbReference type="AlphaFoldDB" id="A0A437AH57"/>
<keyword evidence="2" id="KW-0812">Transmembrane</keyword>
<feature type="coiled-coil region" evidence="1">
    <location>
        <begin position="105"/>
        <end position="164"/>
    </location>
</feature>
<name>A0A437AH57_9MICR</name>
<reference evidence="3 4" key="1">
    <citation type="submission" date="2018-10" db="EMBL/GenBank/DDBJ databases">
        <title>Draft genome sequence of the microsporidian Tubulinosema ratisbonensis.</title>
        <authorList>
            <person name="Polonais V."/>
            <person name="Peyretaillade E."/>
            <person name="Niehus S."/>
            <person name="Wawrzyniak I."/>
            <person name="Franchet A."/>
            <person name="Gaspin C."/>
            <person name="Reichstadt M."/>
            <person name="Belser C."/>
            <person name="Labadie K."/>
            <person name="Delbac F."/>
            <person name="Ferrandon D."/>
        </authorList>
    </citation>
    <scope>NUCLEOTIDE SEQUENCE [LARGE SCALE GENOMIC DNA]</scope>
    <source>
        <strain evidence="3 4">Franzen</strain>
    </source>
</reference>
<sequence length="187" mass="22205">MNILKYWTIFFILVSVTIFSTAGFLIGTKNNSVTTTDQNYNPINLFDLAPETKKQILKRSLSSQINNQTTNPLPEEPEQIKGNLAYYYFDSDDIRDYSKEINKFVEKFEKELNNLIKTTNEENEIIRRINIQILKNHYSLLSKLTEKEIELETFIKNNKEHINEFDKFIKEDLKKIYVNNPNYDIKY</sequence>
<keyword evidence="2" id="KW-1133">Transmembrane helix</keyword>
<protein>
    <submittedName>
        <fullName evidence="3">Uncharacterized protein</fullName>
    </submittedName>
</protein>
<feature type="transmembrane region" description="Helical" evidence="2">
    <location>
        <begin position="6"/>
        <end position="26"/>
    </location>
</feature>
<keyword evidence="4" id="KW-1185">Reference proteome</keyword>
<evidence type="ECO:0000256" key="2">
    <source>
        <dbReference type="SAM" id="Phobius"/>
    </source>
</evidence>